<feature type="non-terminal residue" evidence="4">
    <location>
        <position position="427"/>
    </location>
</feature>
<accession>A0A6L3KLI4</accession>
<dbReference type="InterPro" id="IPR004291">
    <property type="entry name" value="Transposase_IS66_central"/>
</dbReference>
<feature type="coiled-coil region" evidence="1">
    <location>
        <begin position="101"/>
        <end position="128"/>
    </location>
</feature>
<dbReference type="Pfam" id="PF03050">
    <property type="entry name" value="DDE_Tnp_IS66"/>
    <property type="match status" value="1"/>
</dbReference>
<reference evidence="4 5" key="1">
    <citation type="journal article" date="2019" name="Nat. Med.">
        <title>A library of human gut bacterial isolates paired with longitudinal multiomics data enables mechanistic microbiome research.</title>
        <authorList>
            <person name="Poyet M."/>
            <person name="Groussin M."/>
            <person name="Gibbons S.M."/>
            <person name="Avila-Pacheco J."/>
            <person name="Jiang X."/>
            <person name="Kearney S.M."/>
            <person name="Perrotta A.R."/>
            <person name="Berdy B."/>
            <person name="Zhao S."/>
            <person name="Lieberman T.D."/>
            <person name="Swanson P.K."/>
            <person name="Smith M."/>
            <person name="Roesemann S."/>
            <person name="Alexander J.E."/>
            <person name="Rich S.A."/>
            <person name="Livny J."/>
            <person name="Vlamakis H."/>
            <person name="Clish C."/>
            <person name="Bullock K."/>
            <person name="Deik A."/>
            <person name="Scott J."/>
            <person name="Pierce K.A."/>
            <person name="Xavier R.J."/>
            <person name="Alm E.J."/>
        </authorList>
    </citation>
    <scope>NUCLEOTIDE SEQUENCE [LARGE SCALE GENOMIC DNA]</scope>
    <source>
        <strain evidence="4 5">BIOML-A31</strain>
    </source>
</reference>
<feature type="domain" description="Transposase TnpC homeodomain" evidence="3">
    <location>
        <begin position="64"/>
        <end position="147"/>
    </location>
</feature>
<dbReference type="Pfam" id="PF13007">
    <property type="entry name" value="LZ_Tnp_IS66"/>
    <property type="match status" value="1"/>
</dbReference>
<dbReference type="PANTHER" id="PTHR33678">
    <property type="entry name" value="BLL1576 PROTEIN"/>
    <property type="match status" value="1"/>
</dbReference>
<dbReference type="InterPro" id="IPR024463">
    <property type="entry name" value="Transposase_TnpC_homeodom"/>
</dbReference>
<comment type="caution">
    <text evidence="4">The sequence shown here is derived from an EMBL/GenBank/DDBJ whole genome shotgun (WGS) entry which is preliminary data.</text>
</comment>
<evidence type="ECO:0000256" key="1">
    <source>
        <dbReference type="SAM" id="Coils"/>
    </source>
</evidence>
<sequence>MPTDKELLIKDLMHKCDCLYRENSRLKEMVSTQPLKAADKEVYEALLSDKDAIIAQKEAKINSLEQRVSYLERQLYGKKAEKFIKPDAQDRWLDFEGFDMLPQEAEAAEEAEKELKATREAIIARKKAGKQHPARKSLPENLEREVVHIYPEGYNPEEWTLLPGEEVTEILMHEPEKFYIRRIVRHTAKRKGTNEFKTGPLPVMPIAKSYASASLLADMMIGKYVDHIPFHRQLEQFKRVGVHLPASTVNDWFKDVADLLRPLYFRLWELVMQTDYIQSDETTIPVMNDERHKTVKGYIWLVRSVMTGRQFFYYDKGSRSGKVVLKLFGKFRGAIQTDGYERYEMLDAKKGIILLGCWAHARRHFWEARKNDMQRADYALAQIQLLYDVERKADDERLTYEQRAELRARLAYPILVRFEKWLVNEYP</sequence>
<gene>
    <name evidence="4" type="ORF">F2Y36_22470</name>
</gene>
<dbReference type="EMBL" id="VVYP01000057">
    <property type="protein sequence ID" value="KAA5457592.1"/>
    <property type="molecule type" value="Genomic_DNA"/>
</dbReference>
<dbReference type="InterPro" id="IPR052344">
    <property type="entry name" value="Transposase-related"/>
</dbReference>
<feature type="domain" description="Transposase IS66 central" evidence="2">
    <location>
        <begin position="208"/>
        <end position="424"/>
    </location>
</feature>
<dbReference type="RefSeq" id="WP_149935433.1">
    <property type="nucleotide sequence ID" value="NZ_VVYP01000057.1"/>
</dbReference>
<feature type="coiled-coil region" evidence="1">
    <location>
        <begin position="47"/>
        <end position="74"/>
    </location>
</feature>
<evidence type="ECO:0000313" key="4">
    <source>
        <dbReference type="EMBL" id="KAA5457592.1"/>
    </source>
</evidence>
<dbReference type="NCBIfam" id="NF033517">
    <property type="entry name" value="transpos_IS66"/>
    <property type="match status" value="1"/>
</dbReference>
<evidence type="ECO:0000259" key="2">
    <source>
        <dbReference type="Pfam" id="PF03050"/>
    </source>
</evidence>
<proteinExistence type="predicted"/>
<dbReference type="PANTHER" id="PTHR33678:SF1">
    <property type="entry name" value="BLL1576 PROTEIN"/>
    <property type="match status" value="1"/>
</dbReference>
<keyword evidence="1" id="KW-0175">Coiled coil</keyword>
<dbReference type="AlphaFoldDB" id="A0A6L3KLI4"/>
<name>A0A6L3KLI4_9BACE</name>
<protein>
    <submittedName>
        <fullName evidence="4">IS66-like element ISBf10 family transposase</fullName>
    </submittedName>
</protein>
<evidence type="ECO:0000313" key="5">
    <source>
        <dbReference type="Proteomes" id="UP000475905"/>
    </source>
</evidence>
<organism evidence="4 5">
    <name type="scientific">Bacteroides caccae</name>
    <dbReference type="NCBI Taxonomy" id="47678"/>
    <lineage>
        <taxon>Bacteria</taxon>
        <taxon>Pseudomonadati</taxon>
        <taxon>Bacteroidota</taxon>
        <taxon>Bacteroidia</taxon>
        <taxon>Bacteroidales</taxon>
        <taxon>Bacteroidaceae</taxon>
        <taxon>Bacteroides</taxon>
    </lineage>
</organism>
<evidence type="ECO:0000259" key="3">
    <source>
        <dbReference type="Pfam" id="PF13007"/>
    </source>
</evidence>
<dbReference type="Proteomes" id="UP000475905">
    <property type="component" value="Unassembled WGS sequence"/>
</dbReference>